<comment type="caution">
    <text evidence="4">The sequence shown here is derived from an EMBL/GenBank/DDBJ whole genome shotgun (WGS) entry which is preliminary data.</text>
</comment>
<dbReference type="RefSeq" id="WP_062944473.1">
    <property type="nucleotide sequence ID" value="NZ_CP171844.1"/>
</dbReference>
<organism evidence="4">
    <name type="scientific">Rhizobium leguminosarum</name>
    <dbReference type="NCBI Taxonomy" id="384"/>
    <lineage>
        <taxon>Bacteria</taxon>
        <taxon>Pseudomonadati</taxon>
        <taxon>Pseudomonadota</taxon>
        <taxon>Alphaproteobacteria</taxon>
        <taxon>Hyphomicrobiales</taxon>
        <taxon>Rhizobiaceae</taxon>
        <taxon>Rhizobium/Agrobacterium group</taxon>
        <taxon>Rhizobium</taxon>
    </lineage>
</organism>
<gene>
    <name evidence="4" type="ORF">A4A59_31300</name>
</gene>
<dbReference type="PROSITE" id="PS50234">
    <property type="entry name" value="VWFA"/>
    <property type="match status" value="1"/>
</dbReference>
<evidence type="ECO:0000313" key="4">
    <source>
        <dbReference type="EMBL" id="KZA97711.1"/>
    </source>
</evidence>
<dbReference type="CDD" id="cd01461">
    <property type="entry name" value="vWA_interalpha_trypsin_inhibitor"/>
    <property type="match status" value="1"/>
</dbReference>
<dbReference type="PANTHER" id="PTHR45737">
    <property type="entry name" value="VON WILLEBRAND FACTOR A DOMAIN-CONTAINING PROTEIN 5A"/>
    <property type="match status" value="1"/>
</dbReference>
<feature type="region of interest" description="Disordered" evidence="1">
    <location>
        <begin position="683"/>
        <end position="714"/>
    </location>
</feature>
<dbReference type="SMART" id="SM00327">
    <property type="entry name" value="VWA"/>
    <property type="match status" value="1"/>
</dbReference>
<reference evidence="4" key="1">
    <citation type="submission" date="2016-03" db="EMBL/GenBank/DDBJ databases">
        <title>Microsymbionts genomes from the relict species Vavilovia formosa.</title>
        <authorList>
            <person name="Chirak E."/>
            <person name="Kimeklis A."/>
            <person name="Kopat V."/>
            <person name="Andronov E."/>
        </authorList>
    </citation>
    <scope>NUCLEOTIDE SEQUENCE [LARGE SCALE GENOMIC DNA]</scope>
    <source>
        <strain evidence="4">Vaf12</strain>
    </source>
</reference>
<dbReference type="PANTHER" id="PTHR45737:SF6">
    <property type="entry name" value="VON WILLEBRAND FACTOR A DOMAIN-CONTAINING PROTEIN 5A"/>
    <property type="match status" value="1"/>
</dbReference>
<dbReference type="InterPro" id="IPR022440">
    <property type="entry name" value="CHP03788"/>
</dbReference>
<dbReference type="Gene3D" id="3.40.50.410">
    <property type="entry name" value="von Willebrand factor, type A domain"/>
    <property type="match status" value="1"/>
</dbReference>
<dbReference type="InterPro" id="IPR036465">
    <property type="entry name" value="vWFA_dom_sf"/>
</dbReference>
<dbReference type="InterPro" id="IPR013694">
    <property type="entry name" value="VIT"/>
</dbReference>
<dbReference type="Pfam" id="PF13768">
    <property type="entry name" value="VWA_3"/>
    <property type="match status" value="1"/>
</dbReference>
<feature type="domain" description="VWFA" evidence="2">
    <location>
        <begin position="356"/>
        <end position="528"/>
    </location>
</feature>
<dbReference type="EMBL" id="LVYU01000131">
    <property type="protein sequence ID" value="KZA97711.1"/>
    <property type="molecule type" value="Genomic_DNA"/>
</dbReference>
<dbReference type="PROSITE" id="PS51468">
    <property type="entry name" value="VIT"/>
    <property type="match status" value="1"/>
</dbReference>
<evidence type="ECO:0000259" key="3">
    <source>
        <dbReference type="PROSITE" id="PS51468"/>
    </source>
</evidence>
<protein>
    <submittedName>
        <fullName evidence="4">Marine proteobacterial sortase target protein</fullName>
    </submittedName>
</protein>
<dbReference type="SMART" id="SM00609">
    <property type="entry name" value="VIT"/>
    <property type="match status" value="1"/>
</dbReference>
<evidence type="ECO:0000256" key="1">
    <source>
        <dbReference type="SAM" id="MobiDB-lite"/>
    </source>
</evidence>
<dbReference type="InterPro" id="IPR002035">
    <property type="entry name" value="VWF_A"/>
</dbReference>
<dbReference type="SUPFAM" id="SSF53300">
    <property type="entry name" value="vWA-like"/>
    <property type="match status" value="1"/>
</dbReference>
<dbReference type="NCBIfam" id="TIGR03788">
    <property type="entry name" value="marine_srt_targ"/>
    <property type="match status" value="1"/>
</dbReference>
<sequence>MFLEDEFTIGRIRARRISVSVLIAVTAFAACIAAILGLVSAARAAETPQTSAQFAALVRPNDVNSGSLLFPSKEPGFYVEAPRLKTDVAIDVSGPIARVKVTQRFQNPSQGWVEGTYVFPLPDNSAVDALKMQIGERFIEGQIKPRQEAREIYEQAKAEGKKTALLEQQRPNIFTNQVANIGPGETIVVQIEYQQMIHQSGGEFSLRFPMVVAPRYNPAPIVQTVEFNNGAGFATPRDPVENRDKIEAPVLDPRENARINPVSLTVDLRAGFPLGDVKSSFHAVDISQDGDQAKTISLKADTVPADKDFELTWKAAPGKMPSAGLFREVIDGKTYLLAFVTPPTTPDTAAPPAKREVVFVIDNSGSMSGPSIEQARQSLALAISKLNPDDRFNVIRFDDTMTDYFKGLVAATSDNREKAIAYVRGLTADGGTEMLPALQAALRNQGPVASGALRQVVFLTDGAIGNEQQLFQEITANRGDSRVFTVGIGSAPNTYFMTKAAEIGRGTFTAIGSTDQVASRMGELFAKLQNPAMTDITATFEGIEAENITPNPMPDLYSGEPVVLTAELPEAKPAGKLQIIGKTGDQPWRVEMDIANAADGSGISKLWARRKIDDFEARAYERQDPAALDKDIETVALAHHLVSRVTSLVAVDVTPSRPADQPLGSAKLPLNLPDGWDFDKVSGENAAPLGGLERHGSATPAGNAGPEQAAAETQDLAASPEIANMMAAAPTAKAATMIAQKSSTVNLPQTATRADEQIIRGLTMLLLALTAASGLAVWRRRLKGIIAVGAKRNGL</sequence>
<name>A0A154IBA2_RHILE</name>
<evidence type="ECO:0000259" key="2">
    <source>
        <dbReference type="PROSITE" id="PS50234"/>
    </source>
</evidence>
<dbReference type="AlphaFoldDB" id="A0A154IBA2"/>
<accession>A0A154IBA2</accession>
<proteinExistence type="predicted"/>
<dbReference type="Pfam" id="PF08487">
    <property type="entry name" value="VIT"/>
    <property type="match status" value="1"/>
</dbReference>
<feature type="domain" description="VIT" evidence="3">
    <location>
        <begin position="67"/>
        <end position="195"/>
    </location>
</feature>